<evidence type="ECO:0000256" key="2">
    <source>
        <dbReference type="ARBA" id="ARBA00022980"/>
    </source>
</evidence>
<keyword evidence="3" id="KW-0687">Ribonucleoprotein</keyword>
<dbReference type="SUPFAM" id="SSF54686">
    <property type="entry name" value="Ribosomal protein L16p/L10e"/>
    <property type="match status" value="1"/>
</dbReference>
<name>A0A1L2JKB2_9CREN</name>
<dbReference type="EMBL" id="KX765079">
    <property type="protein sequence ID" value="AOZ56165.1"/>
    <property type="molecule type" value="Genomic_DNA"/>
</dbReference>
<dbReference type="AlphaFoldDB" id="A0A1L2JKB2"/>
<dbReference type="InterPro" id="IPR036920">
    <property type="entry name" value="Ribosomal_uL16_sf"/>
</dbReference>
<dbReference type="InterPro" id="IPR016180">
    <property type="entry name" value="Ribosomal_uL16_dom"/>
</dbReference>
<proteinExistence type="inferred from homology"/>
<dbReference type="GO" id="GO:0006412">
    <property type="term" value="P:translation"/>
    <property type="evidence" value="ECO:0007669"/>
    <property type="project" value="InterPro"/>
</dbReference>
<dbReference type="NCBIfam" id="NF003239">
    <property type="entry name" value="PRK04199.1-4"/>
    <property type="match status" value="1"/>
</dbReference>
<dbReference type="Gene3D" id="3.90.1170.10">
    <property type="entry name" value="Ribosomal protein L10e/L16"/>
    <property type="match status" value="1"/>
</dbReference>
<dbReference type="CDD" id="cd01433">
    <property type="entry name" value="Ribosomal_L16_L10e"/>
    <property type="match status" value="1"/>
</dbReference>
<evidence type="ECO:0000256" key="3">
    <source>
        <dbReference type="ARBA" id="ARBA00023274"/>
    </source>
</evidence>
<dbReference type="Pfam" id="PF00252">
    <property type="entry name" value="Ribosomal_L16"/>
    <property type="match status" value="1"/>
</dbReference>
<dbReference type="InterPro" id="IPR001197">
    <property type="entry name" value="Ribosomal_uL16_euk_arch"/>
</dbReference>
<protein>
    <submittedName>
        <fullName evidence="4">Ribosomal protein L16/L10E</fullName>
    </submittedName>
</protein>
<comment type="similarity">
    <text evidence="1">Belongs to the universal ribosomal protein uL16 family.</text>
</comment>
<dbReference type="PIRSF" id="PIRSF005590">
    <property type="entry name" value="Ribosomal_L10"/>
    <property type="match status" value="1"/>
</dbReference>
<dbReference type="PANTHER" id="PTHR11726">
    <property type="entry name" value="60S RIBOSOMAL PROTEIN L10"/>
    <property type="match status" value="1"/>
</dbReference>
<keyword evidence="2 4" id="KW-0689">Ribosomal protein</keyword>
<dbReference type="GO" id="GO:0003735">
    <property type="term" value="F:structural constituent of ribosome"/>
    <property type="evidence" value="ECO:0007669"/>
    <property type="project" value="InterPro"/>
</dbReference>
<organism evidence="4">
    <name type="scientific">uncultured korarchaeote</name>
    <dbReference type="NCBI Taxonomy" id="161241"/>
    <lineage>
        <taxon>Archaea</taxon>
        <taxon>Thermoproteota</taxon>
        <taxon>environmental samples</taxon>
    </lineage>
</organism>
<evidence type="ECO:0000313" key="4">
    <source>
        <dbReference type="EMBL" id="AOZ56165.1"/>
    </source>
</evidence>
<reference evidence="4" key="1">
    <citation type="journal article" date="2017" name="Nature">
        <title>Metagenomic exploration of ASGARD archaea illuminates the origin of cellular complexity in eukaryotes.</title>
        <authorList>
            <person name="Zaremba-Niedzwiedzka K."/>
            <person name="Caceres E.F."/>
            <person name="Saw J.H.W."/>
            <person name="Backstrom D."/>
            <person name="Juzokaite L."/>
            <person name="Vancaester E."/>
            <person name="Seitz K.W."/>
            <person name="Anantharaman K."/>
            <person name="Starnawski P."/>
            <person name="Kjeldsen K.U."/>
            <person name="Stott M.B."/>
            <person name="Nunoura T."/>
            <person name="Banfield J.F."/>
            <person name="Schramm A."/>
            <person name="Baker B.J."/>
            <person name="Spang A."/>
            <person name="Ettema T.J.G."/>
        </authorList>
    </citation>
    <scope>NUCLEOTIDE SEQUENCE</scope>
    <source>
        <strain evidence="4">TIV_1</strain>
    </source>
</reference>
<accession>A0A1L2JKB2</accession>
<dbReference type="InterPro" id="IPR047873">
    <property type="entry name" value="Ribosomal_uL16"/>
</dbReference>
<dbReference type="GO" id="GO:1990904">
    <property type="term" value="C:ribonucleoprotein complex"/>
    <property type="evidence" value="ECO:0007669"/>
    <property type="project" value="UniProtKB-KW"/>
</dbReference>
<sequence>MPLREARCYRRVKRPYTRKEYIKSIPPSKIRKYEFGNKKGEYDYVYRIITEAPFQLRSNAIEAFRLGLLGQLRNLSKENYFVIIHAHPHHILRRHAMASGHKAERLQKGMRLAFGKPDGRAAQLDKGSRIASIMGYSRDEEAIKNAIRVAASKLPPYIRIVRENLK</sequence>
<dbReference type="GO" id="GO:0005840">
    <property type="term" value="C:ribosome"/>
    <property type="evidence" value="ECO:0007669"/>
    <property type="project" value="UniProtKB-KW"/>
</dbReference>
<evidence type="ECO:0000256" key="1">
    <source>
        <dbReference type="ARBA" id="ARBA00008931"/>
    </source>
</evidence>